<dbReference type="EMBL" id="CP065050">
    <property type="protein sequence ID" value="QPI61454.1"/>
    <property type="molecule type" value="Genomic_DNA"/>
</dbReference>
<evidence type="ECO:0008006" key="3">
    <source>
        <dbReference type="Google" id="ProtNLM"/>
    </source>
</evidence>
<organism evidence="1 2">
    <name type="scientific">Streptomyces malaysiensis</name>
    <dbReference type="NCBI Taxonomy" id="92644"/>
    <lineage>
        <taxon>Bacteria</taxon>
        <taxon>Bacillati</taxon>
        <taxon>Actinomycetota</taxon>
        <taxon>Actinomycetes</taxon>
        <taxon>Kitasatosporales</taxon>
        <taxon>Streptomycetaceae</taxon>
        <taxon>Streptomyces</taxon>
        <taxon>Streptomyces violaceusniger group</taxon>
    </lineage>
</organism>
<evidence type="ECO:0000313" key="2">
    <source>
        <dbReference type="Proteomes" id="UP000663421"/>
    </source>
</evidence>
<name>A0ABX6WJ38_STRMQ</name>
<reference evidence="1 2" key="1">
    <citation type="submission" date="2020-11" db="EMBL/GenBank/DDBJ databases">
        <title>Complete genome sequence unveiled secondary metabolic potentials in Streptomyces solisilvae HNM0141.</title>
        <authorList>
            <person name="Huang X."/>
        </authorList>
    </citation>
    <scope>NUCLEOTIDE SEQUENCE [LARGE SCALE GENOMIC DNA]</scope>
    <source>
        <strain evidence="1 2">HNM0141</strain>
    </source>
</reference>
<proteinExistence type="predicted"/>
<evidence type="ECO:0000313" key="1">
    <source>
        <dbReference type="EMBL" id="QPI61454.1"/>
    </source>
</evidence>
<keyword evidence="2" id="KW-1185">Reference proteome</keyword>
<protein>
    <recommendedName>
        <fullName evidence="3">DUF222 domain-containing protein</fullName>
    </recommendedName>
</protein>
<dbReference type="Proteomes" id="UP000663421">
    <property type="component" value="Chromosome"/>
</dbReference>
<accession>A0ABX6WJ38</accession>
<sequence>MTEDWTGHAVKENIRDPLDTLLGSMHEQLGIAVHDRLMARGGVPELRDPDLALDRLLASAHRAAGHAVTARLTHGSRVEPAGKAGEAVPRVVGEALASRPAAVRLKYRRHALRLAREYWPRDLVEAMQAAVCLLEELSRVLEMPQQPVVQSRKVVEQLDALFEEVLLLPAPRRHPAPLIAADYVAAVEIRLAGPAEQLYRDVARARHVLEEEFEPLLATDNDAAAACLPGAEVAAEDLHHDVEHASLRAAALSRAVAEVERISSDFMGADLHDANLDEVLLEGIRWDASTVWPDGWEALIRQVSVPVGEGSGVLVVAAEPDDSAVSAEV</sequence>
<gene>
    <name evidence="1" type="ORF">I1A49_47090</name>
</gene>